<name>A0A4V2FTH4_9BURK</name>
<dbReference type="Gene3D" id="3.40.630.30">
    <property type="match status" value="1"/>
</dbReference>
<dbReference type="PROSITE" id="PS51186">
    <property type="entry name" value="GNAT"/>
    <property type="match status" value="1"/>
</dbReference>
<dbReference type="Proteomes" id="UP000293671">
    <property type="component" value="Unassembled WGS sequence"/>
</dbReference>
<dbReference type="PANTHER" id="PTHR43792:SF1">
    <property type="entry name" value="N-ACETYLTRANSFERASE DOMAIN-CONTAINING PROTEIN"/>
    <property type="match status" value="1"/>
</dbReference>
<dbReference type="InterPro" id="IPR016181">
    <property type="entry name" value="Acyl_CoA_acyltransferase"/>
</dbReference>
<proteinExistence type="predicted"/>
<evidence type="ECO:0000313" key="3">
    <source>
        <dbReference type="Proteomes" id="UP000293671"/>
    </source>
</evidence>
<keyword evidence="3" id="KW-1185">Reference proteome</keyword>
<dbReference type="PANTHER" id="PTHR43792">
    <property type="entry name" value="GNAT FAMILY, PUTATIVE (AFU_ORTHOLOGUE AFUA_3G00765)-RELATED-RELATED"/>
    <property type="match status" value="1"/>
</dbReference>
<reference evidence="2 3" key="1">
    <citation type="submission" date="2019-02" db="EMBL/GenBank/DDBJ databases">
        <title>Genomic Encyclopedia of Type Strains, Phase IV (KMG-IV): sequencing the most valuable type-strain genomes for metagenomic binning, comparative biology and taxonomic classification.</title>
        <authorList>
            <person name="Goeker M."/>
        </authorList>
    </citation>
    <scope>NUCLEOTIDE SEQUENCE [LARGE SCALE GENOMIC DNA]</scope>
    <source>
        <strain evidence="2 3">DSM 19570</strain>
    </source>
</reference>
<dbReference type="AlphaFoldDB" id="A0A4V2FTH4"/>
<feature type="domain" description="N-acetyltransferase" evidence="1">
    <location>
        <begin position="11"/>
        <end position="182"/>
    </location>
</feature>
<dbReference type="InterPro" id="IPR000182">
    <property type="entry name" value="GNAT_dom"/>
</dbReference>
<dbReference type="SUPFAM" id="SSF55729">
    <property type="entry name" value="Acyl-CoA N-acyltransferases (Nat)"/>
    <property type="match status" value="1"/>
</dbReference>
<accession>A0A4V2FTH4</accession>
<dbReference type="Pfam" id="PF13302">
    <property type="entry name" value="Acetyltransf_3"/>
    <property type="match status" value="1"/>
</dbReference>
<dbReference type="GO" id="GO:0016747">
    <property type="term" value="F:acyltransferase activity, transferring groups other than amino-acyl groups"/>
    <property type="evidence" value="ECO:0007669"/>
    <property type="project" value="InterPro"/>
</dbReference>
<keyword evidence="2" id="KW-0808">Transferase</keyword>
<evidence type="ECO:0000313" key="2">
    <source>
        <dbReference type="EMBL" id="RZT98195.1"/>
    </source>
</evidence>
<dbReference type="EMBL" id="SHKP01000006">
    <property type="protein sequence ID" value="RZT98195.1"/>
    <property type="molecule type" value="Genomic_DNA"/>
</dbReference>
<protein>
    <submittedName>
        <fullName evidence="2">RimJ/RimL family protein N-acetyltransferase</fullName>
    </submittedName>
</protein>
<dbReference type="InterPro" id="IPR051531">
    <property type="entry name" value="N-acetyltransferase"/>
</dbReference>
<sequence length="193" mass="21017">MDLIELQTSRLLLRQWRAEDRAPFAAMNADPRVMEHFPALLSSEESDARAASAERRIAERGHGLWALEERGSGRFIGFAGLADVPPGIDVPAGAGPALEIGWRLAAGAWGQGYATEAARAALATAFERLDLDLVVSFTALSNLRSQAVMRRIGLQALGRFTHPRIDPASPLAAHGLWGLRRNEYFETTRNSDG</sequence>
<organism evidence="2 3">
    <name type="scientific">Rivibacter subsaxonicus</name>
    <dbReference type="NCBI Taxonomy" id="457575"/>
    <lineage>
        <taxon>Bacteria</taxon>
        <taxon>Pseudomonadati</taxon>
        <taxon>Pseudomonadota</taxon>
        <taxon>Betaproteobacteria</taxon>
        <taxon>Burkholderiales</taxon>
        <taxon>Rivibacter</taxon>
    </lineage>
</organism>
<evidence type="ECO:0000259" key="1">
    <source>
        <dbReference type="PROSITE" id="PS51186"/>
    </source>
</evidence>
<gene>
    <name evidence="2" type="ORF">EV670_2605</name>
</gene>
<comment type="caution">
    <text evidence="2">The sequence shown here is derived from an EMBL/GenBank/DDBJ whole genome shotgun (WGS) entry which is preliminary data.</text>
</comment>
<dbReference type="RefSeq" id="WP_207225060.1">
    <property type="nucleotide sequence ID" value="NZ_SHKP01000006.1"/>
</dbReference>